<proteinExistence type="predicted"/>
<gene>
    <name evidence="2" type="ORF">CBP12_03625</name>
</gene>
<protein>
    <recommendedName>
        <fullName evidence="4">NfeD-like C-terminal domain-containing protein</fullName>
    </recommendedName>
</protein>
<dbReference type="EMBL" id="CP021376">
    <property type="protein sequence ID" value="ART79348.1"/>
    <property type="molecule type" value="Genomic_DNA"/>
</dbReference>
<dbReference type="AlphaFoldDB" id="A0A1Y0CVV7"/>
<dbReference type="RefSeq" id="WP_086963042.1">
    <property type="nucleotide sequence ID" value="NZ_CP021376.1"/>
</dbReference>
<organism evidence="2 3">
    <name type="scientific">Oceanisphaera avium</name>
    <dbReference type="NCBI Taxonomy" id="1903694"/>
    <lineage>
        <taxon>Bacteria</taxon>
        <taxon>Pseudomonadati</taxon>
        <taxon>Pseudomonadota</taxon>
        <taxon>Gammaproteobacteria</taxon>
        <taxon>Aeromonadales</taxon>
        <taxon>Aeromonadaceae</taxon>
        <taxon>Oceanisphaera</taxon>
    </lineage>
</organism>
<feature type="transmembrane region" description="Helical" evidence="1">
    <location>
        <begin position="47"/>
        <end position="68"/>
    </location>
</feature>
<dbReference type="Proteomes" id="UP000243793">
    <property type="component" value="Chromosome"/>
</dbReference>
<keyword evidence="1" id="KW-0472">Membrane</keyword>
<keyword evidence="3" id="KW-1185">Reference proteome</keyword>
<keyword evidence="1" id="KW-1133">Transmembrane helix</keyword>
<name>A0A1Y0CVV7_9GAMM</name>
<feature type="transmembrane region" description="Helical" evidence="1">
    <location>
        <begin position="12"/>
        <end position="41"/>
    </location>
</feature>
<keyword evidence="1" id="KW-0812">Transmembrane</keyword>
<dbReference type="KEGG" id="ocm:CBP12_03625"/>
<reference evidence="3" key="1">
    <citation type="submission" date="2017-05" db="EMBL/GenBank/DDBJ databases">
        <authorList>
            <person name="Sung H."/>
        </authorList>
    </citation>
    <scope>NUCLEOTIDE SEQUENCE [LARGE SCALE GENOMIC DNA]</scope>
    <source>
        <strain evidence="3">AMac2203</strain>
    </source>
</reference>
<evidence type="ECO:0000256" key="1">
    <source>
        <dbReference type="SAM" id="Phobius"/>
    </source>
</evidence>
<sequence>MLAWQAWLIAGLILLLLELFSLSFFAIAFGLAALVAMLIALLGGELIWQWLAFALSALLLAPSLKSLFRRFSPSQRRHFLAGEAKQQVGEIAQLSTGELRVKFDGDLYLICNTAKRSLKVGQQVIISRFDGITAIID</sequence>
<accession>A0A1Y0CVV7</accession>
<evidence type="ECO:0000313" key="2">
    <source>
        <dbReference type="EMBL" id="ART79348.1"/>
    </source>
</evidence>
<evidence type="ECO:0000313" key="3">
    <source>
        <dbReference type="Proteomes" id="UP000243793"/>
    </source>
</evidence>
<dbReference type="OrthoDB" id="6121013at2"/>
<evidence type="ECO:0008006" key="4">
    <source>
        <dbReference type="Google" id="ProtNLM"/>
    </source>
</evidence>